<reference evidence="2 3" key="1">
    <citation type="submission" date="2021-03" db="EMBL/GenBank/DDBJ databases">
        <authorList>
            <person name="So Y."/>
        </authorList>
    </citation>
    <scope>NUCLEOTIDE SEQUENCE [LARGE SCALE GENOMIC DNA]</scope>
    <source>
        <strain evidence="2 3">SSH11</strain>
    </source>
</reference>
<accession>A0ABS4AKA5</accession>
<evidence type="ECO:0000313" key="3">
    <source>
        <dbReference type="Proteomes" id="UP000681594"/>
    </source>
</evidence>
<sequence>MASIPDSPGSGDAAGAGRGVAAAGSDEMLRQTVLNSVRISLKEGARKAADPVAYLRAASEEVARVVAVLAHARPEDGAALRAILAEAVVAAAGELIDGCGPQGVAR</sequence>
<dbReference type="Proteomes" id="UP000681594">
    <property type="component" value="Unassembled WGS sequence"/>
</dbReference>
<feature type="compositionally biased region" description="Low complexity" evidence="1">
    <location>
        <begin position="1"/>
        <end position="11"/>
    </location>
</feature>
<evidence type="ECO:0000313" key="2">
    <source>
        <dbReference type="EMBL" id="MBP0446918.1"/>
    </source>
</evidence>
<protein>
    <submittedName>
        <fullName evidence="2">Uncharacterized protein</fullName>
    </submittedName>
</protein>
<organism evidence="2 3">
    <name type="scientific">Pararoseomonas baculiformis</name>
    <dbReference type="NCBI Taxonomy" id="2820812"/>
    <lineage>
        <taxon>Bacteria</taxon>
        <taxon>Pseudomonadati</taxon>
        <taxon>Pseudomonadota</taxon>
        <taxon>Alphaproteobacteria</taxon>
        <taxon>Acetobacterales</taxon>
        <taxon>Acetobacteraceae</taxon>
        <taxon>Pararoseomonas</taxon>
    </lineage>
</organism>
<proteinExistence type="predicted"/>
<keyword evidence="3" id="KW-1185">Reference proteome</keyword>
<gene>
    <name evidence="2" type="ORF">J8J14_19260</name>
</gene>
<feature type="region of interest" description="Disordered" evidence="1">
    <location>
        <begin position="1"/>
        <end position="22"/>
    </location>
</feature>
<dbReference type="EMBL" id="JAGIZB010000022">
    <property type="protein sequence ID" value="MBP0446918.1"/>
    <property type="molecule type" value="Genomic_DNA"/>
</dbReference>
<comment type="caution">
    <text evidence="2">The sequence shown here is derived from an EMBL/GenBank/DDBJ whole genome shotgun (WGS) entry which is preliminary data.</text>
</comment>
<name>A0ABS4AKA5_9PROT</name>
<evidence type="ECO:0000256" key="1">
    <source>
        <dbReference type="SAM" id="MobiDB-lite"/>
    </source>
</evidence>
<dbReference type="RefSeq" id="WP_209381187.1">
    <property type="nucleotide sequence ID" value="NZ_JAGIZB010000022.1"/>
</dbReference>